<name>A0A5B7FZY5_PORTR</name>
<feature type="compositionally biased region" description="Basic and acidic residues" evidence="1">
    <location>
        <begin position="57"/>
        <end position="67"/>
    </location>
</feature>
<reference evidence="2 3" key="1">
    <citation type="submission" date="2019-05" db="EMBL/GenBank/DDBJ databases">
        <title>Another draft genome of Portunus trituberculatus and its Hox gene families provides insights of decapod evolution.</title>
        <authorList>
            <person name="Jeong J.-H."/>
            <person name="Song I."/>
            <person name="Kim S."/>
            <person name="Choi T."/>
            <person name="Kim D."/>
            <person name="Ryu S."/>
            <person name="Kim W."/>
        </authorList>
    </citation>
    <scope>NUCLEOTIDE SEQUENCE [LARGE SCALE GENOMIC DNA]</scope>
    <source>
        <tissue evidence="2">Muscle</tissue>
    </source>
</reference>
<protein>
    <submittedName>
        <fullName evidence="2">Uncharacterized protein</fullName>
    </submittedName>
</protein>
<evidence type="ECO:0000256" key="1">
    <source>
        <dbReference type="SAM" id="MobiDB-lite"/>
    </source>
</evidence>
<feature type="region of interest" description="Disordered" evidence="1">
    <location>
        <begin position="41"/>
        <end position="67"/>
    </location>
</feature>
<evidence type="ECO:0000313" key="2">
    <source>
        <dbReference type="EMBL" id="MPC49764.1"/>
    </source>
</evidence>
<evidence type="ECO:0000313" key="3">
    <source>
        <dbReference type="Proteomes" id="UP000324222"/>
    </source>
</evidence>
<dbReference type="Proteomes" id="UP000324222">
    <property type="component" value="Unassembled WGS sequence"/>
</dbReference>
<proteinExistence type="predicted"/>
<comment type="caution">
    <text evidence="2">The sequence shown here is derived from an EMBL/GenBank/DDBJ whole genome shotgun (WGS) entry which is preliminary data.</text>
</comment>
<gene>
    <name evidence="2" type="ORF">E2C01_043578</name>
</gene>
<sequence>MRPSTEGVENLDMNKGSDLFVFVADNDSRRLKLRTEDSKHLMNSPLLGPDGAAVTGARRDRAGVLHG</sequence>
<organism evidence="2 3">
    <name type="scientific">Portunus trituberculatus</name>
    <name type="common">Swimming crab</name>
    <name type="synonym">Neptunus trituberculatus</name>
    <dbReference type="NCBI Taxonomy" id="210409"/>
    <lineage>
        <taxon>Eukaryota</taxon>
        <taxon>Metazoa</taxon>
        <taxon>Ecdysozoa</taxon>
        <taxon>Arthropoda</taxon>
        <taxon>Crustacea</taxon>
        <taxon>Multicrustacea</taxon>
        <taxon>Malacostraca</taxon>
        <taxon>Eumalacostraca</taxon>
        <taxon>Eucarida</taxon>
        <taxon>Decapoda</taxon>
        <taxon>Pleocyemata</taxon>
        <taxon>Brachyura</taxon>
        <taxon>Eubrachyura</taxon>
        <taxon>Portunoidea</taxon>
        <taxon>Portunidae</taxon>
        <taxon>Portuninae</taxon>
        <taxon>Portunus</taxon>
    </lineage>
</organism>
<dbReference type="AlphaFoldDB" id="A0A5B7FZY5"/>
<accession>A0A5B7FZY5</accession>
<dbReference type="EMBL" id="VSRR010009079">
    <property type="protein sequence ID" value="MPC49764.1"/>
    <property type="molecule type" value="Genomic_DNA"/>
</dbReference>
<keyword evidence="3" id="KW-1185">Reference proteome</keyword>